<dbReference type="PANTHER" id="PTHR36203:SF1">
    <property type="entry name" value="ASCORBATE-SPECIFIC PTS SYSTEM EIIA COMPONENT"/>
    <property type="match status" value="1"/>
</dbReference>
<dbReference type="InterPro" id="IPR011608">
    <property type="entry name" value="PRD"/>
</dbReference>
<feature type="domain" description="PRD" evidence="13">
    <location>
        <begin position="284"/>
        <end position="391"/>
    </location>
</feature>
<evidence type="ECO:0000259" key="12">
    <source>
        <dbReference type="PROSITE" id="PS51099"/>
    </source>
</evidence>
<evidence type="ECO:0000256" key="2">
    <source>
        <dbReference type="ARBA" id="ARBA00022448"/>
    </source>
</evidence>
<dbReference type="GO" id="GO:0006355">
    <property type="term" value="P:regulation of DNA-templated transcription"/>
    <property type="evidence" value="ECO:0007669"/>
    <property type="project" value="InterPro"/>
</dbReference>
<evidence type="ECO:0000256" key="4">
    <source>
        <dbReference type="ARBA" id="ARBA00022553"/>
    </source>
</evidence>
<dbReference type="SUPFAM" id="SSF63520">
    <property type="entry name" value="PTS-regulatory domain, PRD"/>
    <property type="match status" value="1"/>
</dbReference>
<comment type="subcellular location">
    <subcellularLocation>
        <location evidence="1">Cytoplasm</location>
    </subcellularLocation>
</comment>
<dbReference type="Pfam" id="PF00359">
    <property type="entry name" value="PTS_EIIA_2"/>
    <property type="match status" value="1"/>
</dbReference>
<comment type="function">
    <text evidence="8">The phosphoenolpyruvate-dependent sugar phosphotransferase system (sugar PTS), a major carbohydrate active transport system, catalyzes the phosphorylation of incoming sugar substrates concomitantly with their translocation across the cell membrane. The enzyme II UlaABC PTS system is involved in ascorbate transport.</text>
</comment>
<protein>
    <recommendedName>
        <fullName evidence="9">Ascorbate-specific PTS system EIIA component</fullName>
    </recommendedName>
    <alternativeName>
        <fullName evidence="10">Ascorbate-specific phosphotransferase enzyme IIA component</fullName>
    </alternativeName>
</protein>
<keyword evidence="4" id="KW-0597">Phosphoprotein</keyword>
<dbReference type="AlphaFoldDB" id="A0A143YUB1"/>
<evidence type="ECO:0000259" key="11">
    <source>
        <dbReference type="PROSITE" id="PS51094"/>
    </source>
</evidence>
<dbReference type="GO" id="GO:0008982">
    <property type="term" value="F:protein-N(PI)-phosphohistidine-sugar phosphotransferase activity"/>
    <property type="evidence" value="ECO:0007669"/>
    <property type="project" value="InterPro"/>
</dbReference>
<sequence>MIKTYSLDVMSYFLTSEEVTLNSLMKTFSMSEQEVSDELDNINALLGDTVIVRKRSHLYLTEEGVDVTYQYVLKKNQKLYSFYSPKIRKTLILIKLLIGEGYNPLQEMADYVYVSKNTALADIKELKSDISESIEIKYSRSCGYNIQGHECDVRNTLADSIHTLLKIPAGKFILFEKGIMEKDEIFHLRKRLEKIEIELGIFFSDEVLDALPYLLMGTILRAKFSKQNLDFSDIAHDIKGTKEYPRIKSIFWSYSFLSEMDLKYLTMQVLSSSIIDFREEIIQYSEMNMEELVCGLIKSIEENMAISFPKFLDLKKRLLMHMKPAIYRLKLGLHVYNPLTGQFMEKHHAIYLVVKKALRLFEDELRITFTDDEIALIAMIFLGEIYQTYEEKLQPVFTAVVLCRSGTSISKLLLGTLKEEFPKIKFIDVYSLRKFEAQPPAVDFIFSTIPIHTDIVNFLVPSLLDELSRFRLRKQVEEAIESDASKQAKEIMAYLAELIPKDKMDLISGKVEGFFEDKKLPVPLQEKNVDLLKDSSQITIVHENVPWDEIIDLAFYEMGNRQSITQDYVEECKKIFYESYETMVIGPNVFLPHAAPDKGVIEADVQILILKKAIHAPNGSEVDIIVALAPCRNNEHVPWLLNLNDTFLNDEQKNRILESNDMEEVLDIFRRG</sequence>
<evidence type="ECO:0000256" key="7">
    <source>
        <dbReference type="ARBA" id="ARBA00022777"/>
    </source>
</evidence>
<organism evidence="14 15">
    <name type="scientific">Trichococcus palustris</name>
    <dbReference type="NCBI Taxonomy" id="140314"/>
    <lineage>
        <taxon>Bacteria</taxon>
        <taxon>Bacillati</taxon>
        <taxon>Bacillota</taxon>
        <taxon>Bacilli</taxon>
        <taxon>Lactobacillales</taxon>
        <taxon>Carnobacteriaceae</taxon>
        <taxon>Trichococcus</taxon>
    </lineage>
</organism>
<dbReference type="Gene3D" id="1.10.1790.10">
    <property type="entry name" value="PRD domain"/>
    <property type="match status" value="1"/>
</dbReference>
<evidence type="ECO:0000256" key="8">
    <source>
        <dbReference type="ARBA" id="ARBA00037387"/>
    </source>
</evidence>
<keyword evidence="5 14" id="KW-0808">Transferase</keyword>
<keyword evidence="6" id="KW-0598">Phosphotransferase system</keyword>
<keyword evidence="15" id="KW-1185">Reference proteome</keyword>
<dbReference type="Pfam" id="PF00874">
    <property type="entry name" value="PRD"/>
    <property type="match status" value="1"/>
</dbReference>
<feature type="domain" description="PTS EIIA type-2" evidence="11">
    <location>
        <begin position="530"/>
        <end position="672"/>
    </location>
</feature>
<dbReference type="PANTHER" id="PTHR36203">
    <property type="entry name" value="ASCORBATE-SPECIFIC PTS SYSTEM EIIA COMPONENT"/>
    <property type="match status" value="1"/>
</dbReference>
<dbReference type="InterPro" id="IPR051351">
    <property type="entry name" value="Ascorbate-PTS_EIIA_comp"/>
</dbReference>
<dbReference type="PROSITE" id="PS51372">
    <property type="entry name" value="PRD_2"/>
    <property type="match status" value="1"/>
</dbReference>
<dbReference type="PROSITE" id="PS51094">
    <property type="entry name" value="PTS_EIIA_TYPE_2"/>
    <property type="match status" value="1"/>
</dbReference>
<name>A0A143YUB1_9LACT</name>
<dbReference type="InterPro" id="IPR016152">
    <property type="entry name" value="PTrfase/Anion_transptr"/>
</dbReference>
<dbReference type="InterPro" id="IPR002178">
    <property type="entry name" value="PTS_EIIA_type-2_dom"/>
</dbReference>
<keyword evidence="14" id="KW-0670">Pyruvate</keyword>
<dbReference type="OrthoDB" id="369398at2"/>
<keyword evidence="7" id="KW-0418">Kinase</keyword>
<dbReference type="InterPro" id="IPR036634">
    <property type="entry name" value="PRD_sf"/>
</dbReference>
<dbReference type="STRING" id="140314.SAMN04488076_11060"/>
<dbReference type="CDD" id="cd05568">
    <property type="entry name" value="PTS_IIB_bgl_like"/>
    <property type="match status" value="1"/>
</dbReference>
<dbReference type="Gene3D" id="3.40.930.10">
    <property type="entry name" value="Mannitol-specific EII, Chain A"/>
    <property type="match status" value="1"/>
</dbReference>
<evidence type="ECO:0000313" key="15">
    <source>
        <dbReference type="Proteomes" id="UP000242754"/>
    </source>
</evidence>
<reference evidence="14 15" key="1">
    <citation type="submission" date="2016-02" db="EMBL/GenBank/DDBJ databases">
        <authorList>
            <person name="Wen L."/>
            <person name="He K."/>
            <person name="Yang H."/>
        </authorList>
    </citation>
    <scope>NUCLEOTIDE SEQUENCE [LARGE SCALE GENOMIC DNA]</scope>
    <source>
        <strain evidence="14">Trichococcus palustris</strain>
    </source>
</reference>
<feature type="domain" description="PTS EIIB type-2" evidence="12">
    <location>
        <begin position="397"/>
        <end position="484"/>
    </location>
</feature>
<keyword evidence="2" id="KW-0813">Transport</keyword>
<evidence type="ECO:0000313" key="14">
    <source>
        <dbReference type="EMBL" id="CZQ98393.1"/>
    </source>
</evidence>
<evidence type="ECO:0000256" key="3">
    <source>
        <dbReference type="ARBA" id="ARBA00022490"/>
    </source>
</evidence>
<dbReference type="GO" id="GO:0009401">
    <property type="term" value="P:phosphoenolpyruvate-dependent sugar phosphotransferase system"/>
    <property type="evidence" value="ECO:0007669"/>
    <property type="project" value="UniProtKB-KW"/>
</dbReference>
<proteinExistence type="predicted"/>
<dbReference type="SUPFAM" id="SSF55804">
    <property type="entry name" value="Phoshotransferase/anion transport protein"/>
    <property type="match status" value="1"/>
</dbReference>
<dbReference type="RefSeq" id="WP_087033816.1">
    <property type="nucleotide sequence ID" value="NZ_FJNE01000007.1"/>
</dbReference>
<evidence type="ECO:0000256" key="6">
    <source>
        <dbReference type="ARBA" id="ARBA00022683"/>
    </source>
</evidence>
<evidence type="ECO:0000256" key="10">
    <source>
        <dbReference type="ARBA" id="ARBA00042072"/>
    </source>
</evidence>
<evidence type="ECO:0000256" key="5">
    <source>
        <dbReference type="ARBA" id="ARBA00022679"/>
    </source>
</evidence>
<dbReference type="Proteomes" id="UP000242754">
    <property type="component" value="Unassembled WGS sequence"/>
</dbReference>
<dbReference type="InterPro" id="IPR013011">
    <property type="entry name" value="PTS_EIIB_2"/>
</dbReference>
<dbReference type="GO" id="GO:0005737">
    <property type="term" value="C:cytoplasm"/>
    <property type="evidence" value="ECO:0007669"/>
    <property type="project" value="UniProtKB-SubCell"/>
</dbReference>
<gene>
    <name evidence="14" type="ORF">Tpal_2260</name>
</gene>
<evidence type="ECO:0000259" key="13">
    <source>
        <dbReference type="PROSITE" id="PS51372"/>
    </source>
</evidence>
<evidence type="ECO:0000256" key="9">
    <source>
        <dbReference type="ARBA" id="ARBA00041175"/>
    </source>
</evidence>
<accession>A0A143YUB1</accession>
<keyword evidence="3" id="KW-0963">Cytoplasm</keyword>
<dbReference type="GO" id="GO:0016301">
    <property type="term" value="F:kinase activity"/>
    <property type="evidence" value="ECO:0007669"/>
    <property type="project" value="UniProtKB-KW"/>
</dbReference>
<dbReference type="PROSITE" id="PS51099">
    <property type="entry name" value="PTS_EIIB_TYPE_2"/>
    <property type="match status" value="1"/>
</dbReference>
<evidence type="ECO:0000256" key="1">
    <source>
        <dbReference type="ARBA" id="ARBA00004496"/>
    </source>
</evidence>
<dbReference type="EMBL" id="FJNE01000007">
    <property type="protein sequence ID" value="CZQ98393.1"/>
    <property type="molecule type" value="Genomic_DNA"/>
</dbReference>